<keyword evidence="5" id="KW-0645">Protease</keyword>
<dbReference type="InterPro" id="IPR009003">
    <property type="entry name" value="Peptidase_S1_PA"/>
</dbReference>
<dbReference type="InterPro" id="IPR043504">
    <property type="entry name" value="Peptidase_S1_PA_chymotrypsin"/>
</dbReference>
<keyword evidence="5" id="KW-0378">Hydrolase</keyword>
<dbReference type="PRINTS" id="PR00834">
    <property type="entry name" value="PROTEASES2C"/>
</dbReference>
<dbReference type="GO" id="GO:0008233">
    <property type="term" value="F:peptidase activity"/>
    <property type="evidence" value="ECO:0007669"/>
    <property type="project" value="UniProtKB-KW"/>
</dbReference>
<feature type="region of interest" description="Disordered" evidence="2">
    <location>
        <begin position="339"/>
        <end position="386"/>
    </location>
</feature>
<keyword evidence="3" id="KW-0472">Membrane</keyword>
<organism evidence="5 6">
    <name type="scientific">Caulobacter segnis</name>
    <dbReference type="NCBI Taxonomy" id="88688"/>
    <lineage>
        <taxon>Bacteria</taxon>
        <taxon>Pseudomonadati</taxon>
        <taxon>Pseudomonadota</taxon>
        <taxon>Alphaproteobacteria</taxon>
        <taxon>Caulobacterales</taxon>
        <taxon>Caulobacteraceae</taxon>
        <taxon>Caulobacter</taxon>
    </lineage>
</organism>
<reference evidence="5 6" key="1">
    <citation type="submission" date="2022-04" db="EMBL/GenBank/DDBJ databases">
        <title>Genome sequence of soybean root-associated Caulobacter segnis RL271.</title>
        <authorList>
            <person name="Longley R."/>
            <person name="Bonito G."/>
            <person name="Trigodet F."/>
            <person name="Crosson S."/>
            <person name="Fiebig A."/>
        </authorList>
    </citation>
    <scope>NUCLEOTIDE SEQUENCE [LARGE SCALE GENOMIC DNA]</scope>
    <source>
        <strain evidence="5 6">RL271</strain>
    </source>
</reference>
<evidence type="ECO:0000256" key="2">
    <source>
        <dbReference type="SAM" id="MobiDB-lite"/>
    </source>
</evidence>
<feature type="transmembrane region" description="Helical" evidence="3">
    <location>
        <begin position="394"/>
        <end position="418"/>
    </location>
</feature>
<dbReference type="PANTHER" id="PTHR43019">
    <property type="entry name" value="SERINE ENDOPROTEASE DEGS"/>
    <property type="match status" value="1"/>
</dbReference>
<dbReference type="Proteomes" id="UP001057520">
    <property type="component" value="Chromosome"/>
</dbReference>
<dbReference type="Pfam" id="PF13365">
    <property type="entry name" value="Trypsin_2"/>
    <property type="match status" value="1"/>
</dbReference>
<accession>A0ABY4ZPT7</accession>
<dbReference type="PANTHER" id="PTHR43019:SF46">
    <property type="entry name" value="SERINE PROTEASE"/>
    <property type="match status" value="1"/>
</dbReference>
<evidence type="ECO:0000313" key="6">
    <source>
        <dbReference type="Proteomes" id="UP001057520"/>
    </source>
</evidence>
<keyword evidence="3" id="KW-0812">Transmembrane</keyword>
<keyword evidence="4" id="KW-0732">Signal</keyword>
<feature type="signal peptide" evidence="4">
    <location>
        <begin position="1"/>
        <end position="24"/>
    </location>
</feature>
<sequence>MTYRTNLLICTVLVVLAGGRLAFASSQTNEETALSDAERSVVRVSIVRQTDEGRFLQSYGSGFVVAPGVVVTNRHVVAATLGPDGERLNGMLVWVTPTPGQGDRALNAEVQWTWPTPDLAIIKVPGLEAPVLPLTSSIPGRTDRVRAAGYPGKAEEMLQLTADDIIKPRTPYSTVGAIALLSDRAVGGDAVATVFHGATISRGNSGGPLLDACGRLIGVNTWAGVSQVDSDGAVAVAGDQNVATRVDSLITLLQRTETAFQLDPEPCALGKPEGGVDVATKQKLTELEEALARSEREAAAERLRSANKTAHGELIQRWTWAIVGASVVTGGALVLGRRRRSRSARAEDSHEPAPQPSVLSANAAPPDPQPNAADRVALSDPAEKPKSSRPLWRAAALWTGVIIIGALVALVVSASLAWG</sequence>
<gene>
    <name evidence="5" type="ORF">MZV50_16660</name>
</gene>
<evidence type="ECO:0000313" key="5">
    <source>
        <dbReference type="EMBL" id="USQ94229.1"/>
    </source>
</evidence>
<dbReference type="Gene3D" id="2.40.10.10">
    <property type="entry name" value="Trypsin-like serine proteases"/>
    <property type="match status" value="2"/>
</dbReference>
<keyword evidence="6" id="KW-1185">Reference proteome</keyword>
<dbReference type="GO" id="GO:0006508">
    <property type="term" value="P:proteolysis"/>
    <property type="evidence" value="ECO:0007669"/>
    <property type="project" value="UniProtKB-KW"/>
</dbReference>
<feature type="chain" id="PRO_5045346469" evidence="4">
    <location>
        <begin position="25"/>
        <end position="419"/>
    </location>
</feature>
<evidence type="ECO:0000256" key="3">
    <source>
        <dbReference type="SAM" id="Phobius"/>
    </source>
</evidence>
<evidence type="ECO:0000256" key="1">
    <source>
        <dbReference type="SAM" id="Coils"/>
    </source>
</evidence>
<feature type="transmembrane region" description="Helical" evidence="3">
    <location>
        <begin position="318"/>
        <end position="336"/>
    </location>
</feature>
<name>A0ABY4ZPT7_9CAUL</name>
<keyword evidence="1" id="KW-0175">Coiled coil</keyword>
<dbReference type="InterPro" id="IPR001940">
    <property type="entry name" value="Peptidase_S1C"/>
</dbReference>
<feature type="coiled-coil region" evidence="1">
    <location>
        <begin position="277"/>
        <end position="304"/>
    </location>
</feature>
<dbReference type="SUPFAM" id="SSF50494">
    <property type="entry name" value="Trypsin-like serine proteases"/>
    <property type="match status" value="1"/>
</dbReference>
<dbReference type="EMBL" id="CP096040">
    <property type="protein sequence ID" value="USQ94229.1"/>
    <property type="molecule type" value="Genomic_DNA"/>
</dbReference>
<evidence type="ECO:0000256" key="4">
    <source>
        <dbReference type="SAM" id="SignalP"/>
    </source>
</evidence>
<keyword evidence="3" id="KW-1133">Transmembrane helix</keyword>
<protein>
    <submittedName>
        <fullName evidence="5">Serine protease</fullName>
    </submittedName>
</protein>
<proteinExistence type="predicted"/>